<dbReference type="Proteomes" id="UP000472276">
    <property type="component" value="Unassembled WGS sequence"/>
</dbReference>
<feature type="transmembrane region" description="Helical" evidence="8">
    <location>
        <begin position="266"/>
        <end position="286"/>
    </location>
</feature>
<comment type="similarity">
    <text evidence="6">Belongs to the major facilitator superfamily. Spinster (TC 2.A.1.49) family.</text>
</comment>
<protein>
    <recommendedName>
        <fullName evidence="9">Major facilitator superfamily (MFS) profile domain-containing protein</fullName>
    </recommendedName>
</protein>
<evidence type="ECO:0000256" key="3">
    <source>
        <dbReference type="ARBA" id="ARBA00022692"/>
    </source>
</evidence>
<name>A0A668U626_OREAU</name>
<dbReference type="GeneID" id="116326746"/>
<comment type="subcellular location">
    <subcellularLocation>
        <location evidence="1">Membrane</location>
        <topology evidence="1">Multi-pass membrane protein</topology>
    </subcellularLocation>
</comment>
<evidence type="ECO:0000256" key="8">
    <source>
        <dbReference type="SAM" id="Phobius"/>
    </source>
</evidence>
<sequence>MLLNGSAVAWRCLSRYDETAHSRRWRCVQVINRKDSVNHMTVTIPPAGQYPYKTVLTLLSVFHSHYVASTFIEKDGNKLKGELLAMEPRASVTSFKDISVRRWSLRSSCSLPYGSFANSLASLTPDAEEKPAISPKRAYVTMVVLCYINLLNYMERYTIAGVLKDIQTFFHINDSTAGLLQTVFICSFLLLAPLFGYLGDRYNRKYIMIGGLSVWLLTATASSFVNKSQFWLLALLRGLVGTGEASYSTVAPTIISDLFTGGKRSIMICIFYIFIPVGSGLGYITGQGFASLTGDWHWALRITPIMGAVGLILMIILCPNPPRGAAETHGEGVTEQSSYLEDVKYLLKNKSYVWSSLGVTALAFLTGALAFWLPIFLSRARDNQKLSDKLSDSSDSYIFGAVTVATGILGGALGTTLSRLFRDKVPNADPLICAVGMLGSVPCLFITIFLASASIPGTYVFIFLGELLLSLNWAVLADILLYVVIPTRRATAEALQITVGHLLGDAGSPYLIGVVSDAIYSGNTEKFDSLKYSLLLCPVVGIVGGVFFFITAIYIAEDRKAVQQLLGEEPQPPQHPAPEPSVELSNRGNV</sequence>
<dbReference type="InterPro" id="IPR011701">
    <property type="entry name" value="MFS"/>
</dbReference>
<dbReference type="GO" id="GO:0016020">
    <property type="term" value="C:membrane"/>
    <property type="evidence" value="ECO:0007669"/>
    <property type="project" value="UniProtKB-SubCell"/>
</dbReference>
<accession>A0A668U626</accession>
<evidence type="ECO:0000256" key="2">
    <source>
        <dbReference type="ARBA" id="ARBA00022448"/>
    </source>
</evidence>
<dbReference type="PROSITE" id="PS50850">
    <property type="entry name" value="MFS"/>
    <property type="match status" value="1"/>
</dbReference>
<feature type="domain" description="Major facilitator superfamily (MFS) profile" evidence="9">
    <location>
        <begin position="141"/>
        <end position="556"/>
    </location>
</feature>
<reference evidence="10" key="2">
    <citation type="submission" date="2025-09" db="UniProtKB">
        <authorList>
            <consortium name="Ensembl"/>
        </authorList>
    </citation>
    <scope>IDENTIFICATION</scope>
</reference>
<evidence type="ECO:0000259" key="9">
    <source>
        <dbReference type="PROSITE" id="PS50850"/>
    </source>
</evidence>
<dbReference type="AlphaFoldDB" id="A0A668U626"/>
<keyword evidence="2" id="KW-0813">Transport</keyword>
<feature type="transmembrane region" description="Helical" evidence="8">
    <location>
        <begin position="352"/>
        <end position="377"/>
    </location>
</feature>
<keyword evidence="3 8" id="KW-0812">Transmembrane</keyword>
<proteinExistence type="inferred from homology"/>
<evidence type="ECO:0000313" key="10">
    <source>
        <dbReference type="Ensembl" id="ENSOABP00000033342.2"/>
    </source>
</evidence>
<dbReference type="PANTHER" id="PTHR23505:SF67">
    <property type="entry name" value="PROTEIN SPINSTER HOMOLOG 3"/>
    <property type="match status" value="1"/>
</dbReference>
<keyword evidence="11" id="KW-1185">Reference proteome</keyword>
<dbReference type="PANTHER" id="PTHR23505">
    <property type="entry name" value="SPINSTER"/>
    <property type="match status" value="1"/>
</dbReference>
<reference evidence="10" key="1">
    <citation type="submission" date="2025-08" db="UniProtKB">
        <authorList>
            <consortium name="Ensembl"/>
        </authorList>
    </citation>
    <scope>IDENTIFICATION</scope>
</reference>
<feature type="transmembrane region" description="Helical" evidence="8">
    <location>
        <begin position="459"/>
        <end position="485"/>
    </location>
</feature>
<feature type="transmembrane region" description="Helical" evidence="8">
    <location>
        <begin position="397"/>
        <end position="418"/>
    </location>
</feature>
<dbReference type="RefSeq" id="XP_039474141.1">
    <property type="nucleotide sequence ID" value="XM_039618207.1"/>
</dbReference>
<feature type="transmembrane region" description="Helical" evidence="8">
    <location>
        <begin position="532"/>
        <end position="556"/>
    </location>
</feature>
<dbReference type="GO" id="GO:0022857">
    <property type="term" value="F:transmembrane transporter activity"/>
    <property type="evidence" value="ECO:0007669"/>
    <property type="project" value="InterPro"/>
</dbReference>
<feature type="compositionally biased region" description="Pro residues" evidence="7">
    <location>
        <begin position="570"/>
        <end position="579"/>
    </location>
</feature>
<dbReference type="Pfam" id="PF07690">
    <property type="entry name" value="MFS_1"/>
    <property type="match status" value="1"/>
</dbReference>
<evidence type="ECO:0000256" key="6">
    <source>
        <dbReference type="ARBA" id="ARBA00024338"/>
    </source>
</evidence>
<dbReference type="CTD" id="201305"/>
<evidence type="ECO:0000256" key="4">
    <source>
        <dbReference type="ARBA" id="ARBA00022989"/>
    </source>
</evidence>
<evidence type="ECO:0000256" key="1">
    <source>
        <dbReference type="ARBA" id="ARBA00004141"/>
    </source>
</evidence>
<gene>
    <name evidence="10" type="primary">spns3</name>
</gene>
<feature type="transmembrane region" description="Helical" evidence="8">
    <location>
        <begin position="179"/>
        <end position="199"/>
    </location>
</feature>
<dbReference type="InterPro" id="IPR020846">
    <property type="entry name" value="MFS_dom"/>
</dbReference>
<dbReference type="SUPFAM" id="SSF103473">
    <property type="entry name" value="MFS general substrate transporter"/>
    <property type="match status" value="1"/>
</dbReference>
<evidence type="ECO:0000313" key="11">
    <source>
        <dbReference type="Proteomes" id="UP000472276"/>
    </source>
</evidence>
<organism evidence="10 11">
    <name type="scientific">Oreochromis aureus</name>
    <name type="common">Israeli tilapia</name>
    <name type="synonym">Chromis aureus</name>
    <dbReference type="NCBI Taxonomy" id="47969"/>
    <lineage>
        <taxon>Eukaryota</taxon>
        <taxon>Metazoa</taxon>
        <taxon>Chordata</taxon>
        <taxon>Craniata</taxon>
        <taxon>Vertebrata</taxon>
        <taxon>Euteleostomi</taxon>
        <taxon>Actinopterygii</taxon>
        <taxon>Neopterygii</taxon>
        <taxon>Teleostei</taxon>
        <taxon>Neoteleostei</taxon>
        <taxon>Acanthomorphata</taxon>
        <taxon>Ovalentaria</taxon>
        <taxon>Cichlomorphae</taxon>
        <taxon>Cichliformes</taxon>
        <taxon>Cichlidae</taxon>
        <taxon>African cichlids</taxon>
        <taxon>Pseudocrenilabrinae</taxon>
        <taxon>Oreochromini</taxon>
        <taxon>Oreochromis</taxon>
    </lineage>
</organism>
<feature type="transmembrane region" description="Helical" evidence="8">
    <location>
        <begin position="497"/>
        <end position="520"/>
    </location>
</feature>
<keyword evidence="4 8" id="KW-1133">Transmembrane helix</keyword>
<feature type="transmembrane region" description="Helical" evidence="8">
    <location>
        <begin position="298"/>
        <end position="318"/>
    </location>
</feature>
<evidence type="ECO:0000256" key="7">
    <source>
        <dbReference type="SAM" id="MobiDB-lite"/>
    </source>
</evidence>
<keyword evidence="5 8" id="KW-0472">Membrane</keyword>
<evidence type="ECO:0000256" key="5">
    <source>
        <dbReference type="ARBA" id="ARBA00023136"/>
    </source>
</evidence>
<feature type="transmembrane region" description="Helical" evidence="8">
    <location>
        <begin position="231"/>
        <end position="254"/>
    </location>
</feature>
<feature type="region of interest" description="Disordered" evidence="7">
    <location>
        <begin position="568"/>
        <end position="590"/>
    </location>
</feature>
<dbReference type="CDD" id="cd17328">
    <property type="entry name" value="MFS_spinster_like"/>
    <property type="match status" value="1"/>
</dbReference>
<feature type="transmembrane region" description="Helical" evidence="8">
    <location>
        <begin position="430"/>
        <end position="453"/>
    </location>
</feature>
<feature type="transmembrane region" description="Helical" evidence="8">
    <location>
        <begin position="206"/>
        <end position="225"/>
    </location>
</feature>
<dbReference type="InterPro" id="IPR036259">
    <property type="entry name" value="MFS_trans_sf"/>
</dbReference>
<dbReference type="InterPro" id="IPR044770">
    <property type="entry name" value="MFS_spinster-like"/>
</dbReference>
<dbReference type="Gene3D" id="1.20.1250.20">
    <property type="entry name" value="MFS general substrate transporter like domains"/>
    <property type="match status" value="1"/>
</dbReference>
<dbReference type="Ensembl" id="ENSOABT00000034268.2">
    <property type="protein sequence ID" value="ENSOABP00000033342.2"/>
    <property type="gene ID" value="ENSOABG00000015357.2"/>
</dbReference>